<protein>
    <recommendedName>
        <fullName evidence="3">3-hydroxy-3-methylglutaryl coenzyme A reductase</fullName>
        <shortName evidence="3">HMG-CoA reductase</shortName>
        <ecNumber evidence="3">1.1.1.88</ecNumber>
    </recommendedName>
</protein>
<evidence type="ECO:0000256" key="1">
    <source>
        <dbReference type="ARBA" id="ARBA00007661"/>
    </source>
</evidence>
<dbReference type="InterPro" id="IPR004553">
    <property type="entry name" value="HMG_CoA_Rdtase_bac-typ"/>
</dbReference>
<evidence type="ECO:0000256" key="3">
    <source>
        <dbReference type="RuleBase" id="RU361219"/>
    </source>
</evidence>
<reference evidence="4 5" key="1">
    <citation type="submission" date="2017-05" db="EMBL/GenBank/DDBJ databases">
        <title>Complete and WGS of Bordetella genogroups.</title>
        <authorList>
            <person name="Spilker T."/>
            <person name="LiPuma J."/>
        </authorList>
    </citation>
    <scope>NUCLEOTIDE SEQUENCE [LARGE SCALE GENOMIC DNA]</scope>
    <source>
        <strain evidence="4 5">AU7206</strain>
    </source>
</reference>
<dbReference type="GO" id="GO:0004420">
    <property type="term" value="F:hydroxymethylglutaryl-CoA reductase (NADPH) activity"/>
    <property type="evidence" value="ECO:0007669"/>
    <property type="project" value="InterPro"/>
</dbReference>
<dbReference type="InterPro" id="IPR023074">
    <property type="entry name" value="HMG_CoA_Rdtase_cat_sf"/>
</dbReference>
<keyword evidence="3" id="KW-0520">NAD</keyword>
<evidence type="ECO:0000313" key="4">
    <source>
        <dbReference type="EMBL" id="ARP94205.1"/>
    </source>
</evidence>
<accession>A0A1W6ZAC9</accession>
<keyword evidence="2 3" id="KW-0560">Oxidoreductase</keyword>
<dbReference type="AlphaFoldDB" id="A0A1W6ZAC9"/>
<sequence>MGDGLVQRSGTVWLNCTSRDWYSLPRICHTITFEETLHVADSRLPNFRNLAPAQRLSALAAQAGLTADEQALLSRPGALELARADGMIENVIGTFELPLGVAGNFQINGRDVLVPMAVEEPSVVAAASYMAKLARGCGGFETSSTLPLMRAQVQVLGLGDPQGARLALLRERERILELANGRDKVLIELGGGCRDIEVHVFPDTPRGPMLVMHLIVDVRDAMGANTVNTMAEAVAPLVESITGGRVRLRILSNLADLRLARARVRLTAQALDTQERSGAEIIEGVLDAYTFAAIDPYRAATHNKGIMNGIDPVIVATGNDWRAIEAGAHAYACRDGRYTSLTHWEKDGSGALVGTLEMPMPVGLVGGATKTHPLARLALKLLDVSSAQELGEVAVAVGLAQNLGALRALATEGIQRGHMALHARNIALTAGATGAEVDAIARRMAQEHDVRTDRALALLAELRQTA</sequence>
<dbReference type="GO" id="GO:0015936">
    <property type="term" value="P:coenzyme A metabolic process"/>
    <property type="evidence" value="ECO:0007669"/>
    <property type="project" value="InterPro"/>
</dbReference>
<dbReference type="KEGG" id="bgm:CAL15_07320"/>
<evidence type="ECO:0000256" key="2">
    <source>
        <dbReference type="ARBA" id="ARBA00023002"/>
    </source>
</evidence>
<dbReference type="Pfam" id="PF00368">
    <property type="entry name" value="HMG-CoA_red"/>
    <property type="match status" value="1"/>
</dbReference>
<dbReference type="PROSITE" id="PS01192">
    <property type="entry name" value="HMG_COA_REDUCTASE_3"/>
    <property type="match status" value="1"/>
</dbReference>
<dbReference type="PANTHER" id="PTHR10572:SF24">
    <property type="entry name" value="3-HYDROXY-3-METHYLGLUTARYL-COENZYME A REDUCTASE"/>
    <property type="match status" value="1"/>
</dbReference>
<name>A0A1W6ZAC9_9BORD</name>
<dbReference type="EC" id="1.1.1.88" evidence="3"/>
<dbReference type="Gene3D" id="1.10.8.660">
    <property type="match status" value="1"/>
</dbReference>
<dbReference type="Gene3D" id="3.90.770.10">
    <property type="entry name" value="3-hydroxy-3-methylglutaryl-coenzyme A Reductase, Chain A, domain 2"/>
    <property type="match status" value="2"/>
</dbReference>
<evidence type="ECO:0000313" key="5">
    <source>
        <dbReference type="Proteomes" id="UP000194161"/>
    </source>
</evidence>
<proteinExistence type="inferred from homology"/>
<dbReference type="STRING" id="463040.CAL15_07320"/>
<dbReference type="OrthoDB" id="9764892at2"/>
<dbReference type="InterPro" id="IPR023076">
    <property type="entry name" value="HMG_CoA_Rdtase_CS"/>
</dbReference>
<dbReference type="InterPro" id="IPR009029">
    <property type="entry name" value="HMG_CoA_Rdtase_sub-bd_dom_sf"/>
</dbReference>
<comment type="similarity">
    <text evidence="1 3">Belongs to the HMG-CoA reductase family.</text>
</comment>
<dbReference type="CDD" id="cd00644">
    <property type="entry name" value="HMG-CoA_reductase_classII"/>
    <property type="match status" value="1"/>
</dbReference>
<dbReference type="EMBL" id="CP021111">
    <property type="protein sequence ID" value="ARP94205.1"/>
    <property type="molecule type" value="Genomic_DNA"/>
</dbReference>
<dbReference type="PRINTS" id="PR00071">
    <property type="entry name" value="HMGCOARDTASE"/>
</dbReference>
<dbReference type="Proteomes" id="UP000194161">
    <property type="component" value="Chromosome"/>
</dbReference>
<dbReference type="GO" id="GO:0140643">
    <property type="term" value="F:hydroxymethylglutaryl-CoA reductase (NADH) activity"/>
    <property type="evidence" value="ECO:0007669"/>
    <property type="project" value="UniProtKB-EC"/>
</dbReference>
<dbReference type="UniPathway" id="UPA00257">
    <property type="reaction ID" value="UER00367"/>
</dbReference>
<comment type="catalytic activity">
    <reaction evidence="3">
        <text>(R)-mevalonate + 2 NAD(+) + CoA = (3S)-3-hydroxy-3-methylglutaryl-CoA + 2 NADH + 2 H(+)</text>
        <dbReference type="Rhea" id="RHEA:14833"/>
        <dbReference type="ChEBI" id="CHEBI:15378"/>
        <dbReference type="ChEBI" id="CHEBI:36464"/>
        <dbReference type="ChEBI" id="CHEBI:43074"/>
        <dbReference type="ChEBI" id="CHEBI:57287"/>
        <dbReference type="ChEBI" id="CHEBI:57540"/>
        <dbReference type="ChEBI" id="CHEBI:57945"/>
        <dbReference type="EC" id="1.1.1.88"/>
    </reaction>
</comment>
<gene>
    <name evidence="4" type="ORF">CAL15_07320</name>
</gene>
<dbReference type="PROSITE" id="PS00318">
    <property type="entry name" value="HMG_COA_REDUCTASE_2"/>
    <property type="match status" value="1"/>
</dbReference>
<comment type="pathway">
    <text evidence="3">Metabolic intermediate metabolism; (R)-mevalonate degradation; (S)-3-hydroxy-3-methylglutaryl-CoA from (R)-mevalonate: step 1/1.</text>
</comment>
<organism evidence="4 5">
    <name type="scientific">Bordetella genomosp. 13</name>
    <dbReference type="NCBI Taxonomy" id="463040"/>
    <lineage>
        <taxon>Bacteria</taxon>
        <taxon>Pseudomonadati</taxon>
        <taxon>Pseudomonadota</taxon>
        <taxon>Betaproteobacteria</taxon>
        <taxon>Burkholderiales</taxon>
        <taxon>Alcaligenaceae</taxon>
        <taxon>Bordetella</taxon>
    </lineage>
</organism>
<keyword evidence="5" id="KW-1185">Reference proteome</keyword>
<dbReference type="PROSITE" id="PS50065">
    <property type="entry name" value="HMG_COA_REDUCTASE_4"/>
    <property type="match status" value="1"/>
</dbReference>
<dbReference type="PANTHER" id="PTHR10572">
    <property type="entry name" value="3-HYDROXY-3-METHYLGLUTARYL-COENZYME A REDUCTASE"/>
    <property type="match status" value="1"/>
</dbReference>
<dbReference type="NCBIfam" id="TIGR00532">
    <property type="entry name" value="HMG_CoA_R_NAD"/>
    <property type="match status" value="1"/>
</dbReference>
<dbReference type="SUPFAM" id="SSF56542">
    <property type="entry name" value="Substrate-binding domain of HMG-CoA reductase"/>
    <property type="match status" value="1"/>
</dbReference>
<dbReference type="InterPro" id="IPR009023">
    <property type="entry name" value="HMG_CoA_Rdtase_NAD(P)-bd_sf"/>
</dbReference>
<dbReference type="PROSITE" id="PS00066">
    <property type="entry name" value="HMG_COA_REDUCTASE_1"/>
    <property type="match status" value="1"/>
</dbReference>
<dbReference type="InterPro" id="IPR002202">
    <property type="entry name" value="HMG_CoA_Rdtase"/>
</dbReference>
<dbReference type="SUPFAM" id="SSF55035">
    <property type="entry name" value="NAD-binding domain of HMG-CoA reductase"/>
    <property type="match status" value="1"/>
</dbReference>